<sequence>MSYRIDSEVVWIPADGEVRLYDPKAGDFRTLNSTAAEIWLLIAEGRTVEAVTAELAQRHTDRSPAQLAVVARDVQEFVDLLLAQGLACAAAEDERTAEAPSAGASGV</sequence>
<comment type="caution">
    <text evidence="1">The sequence shown here is derived from an EMBL/GenBank/DDBJ whole genome shotgun (WGS) entry which is preliminary data.</text>
</comment>
<dbReference type="OrthoDB" id="3539379at2"/>
<dbReference type="Gene3D" id="1.10.10.1150">
    <property type="entry name" value="Coenzyme PQQ synthesis protein D (PqqD)"/>
    <property type="match status" value="1"/>
</dbReference>
<evidence type="ECO:0000313" key="2">
    <source>
        <dbReference type="Proteomes" id="UP000318416"/>
    </source>
</evidence>
<reference evidence="1 2" key="1">
    <citation type="submission" date="2019-06" db="EMBL/GenBank/DDBJ databases">
        <title>Sequencing the genomes of 1000 actinobacteria strains.</title>
        <authorList>
            <person name="Klenk H.-P."/>
        </authorList>
    </citation>
    <scope>NUCLEOTIDE SEQUENCE [LARGE SCALE GENOMIC DNA]</scope>
    <source>
        <strain evidence="1 2">DSM 41649</strain>
    </source>
</reference>
<organism evidence="1 2">
    <name type="scientific">Kitasatospora atroaurantiaca</name>
    <dbReference type="NCBI Taxonomy" id="285545"/>
    <lineage>
        <taxon>Bacteria</taxon>
        <taxon>Bacillati</taxon>
        <taxon>Actinomycetota</taxon>
        <taxon>Actinomycetes</taxon>
        <taxon>Kitasatosporales</taxon>
        <taxon>Streptomycetaceae</taxon>
        <taxon>Kitasatospora</taxon>
    </lineage>
</organism>
<gene>
    <name evidence="1" type="ORF">FB465_6103</name>
</gene>
<dbReference type="AlphaFoldDB" id="A0A561EZB1"/>
<dbReference type="EMBL" id="VIVR01000001">
    <property type="protein sequence ID" value="TWE20943.1"/>
    <property type="molecule type" value="Genomic_DNA"/>
</dbReference>
<evidence type="ECO:0000313" key="1">
    <source>
        <dbReference type="EMBL" id="TWE20943.1"/>
    </source>
</evidence>
<protein>
    <submittedName>
        <fullName evidence="1">Coenzyme PQQ synthesis protein D (PqqD)</fullName>
    </submittedName>
</protein>
<dbReference type="Pfam" id="PF05402">
    <property type="entry name" value="PqqD"/>
    <property type="match status" value="1"/>
</dbReference>
<dbReference type="InterPro" id="IPR041881">
    <property type="entry name" value="PqqD_sf"/>
</dbReference>
<dbReference type="RefSeq" id="WP_145795611.1">
    <property type="nucleotide sequence ID" value="NZ_BAAABR010000047.1"/>
</dbReference>
<proteinExistence type="predicted"/>
<accession>A0A561EZB1</accession>
<dbReference type="Proteomes" id="UP000318416">
    <property type="component" value="Unassembled WGS sequence"/>
</dbReference>
<dbReference type="InterPro" id="IPR008792">
    <property type="entry name" value="PQQD"/>
</dbReference>
<keyword evidence="2" id="KW-1185">Reference proteome</keyword>
<name>A0A561EZB1_9ACTN</name>